<feature type="region of interest" description="Disordered" evidence="1">
    <location>
        <begin position="28"/>
        <end position="51"/>
    </location>
</feature>
<evidence type="ECO:0000256" key="1">
    <source>
        <dbReference type="SAM" id="MobiDB-lite"/>
    </source>
</evidence>
<dbReference type="AlphaFoldDB" id="A0A1L7X4L5"/>
<feature type="region of interest" description="Disordered" evidence="1">
    <location>
        <begin position="97"/>
        <end position="116"/>
    </location>
</feature>
<dbReference type="EMBL" id="FJOG01000015">
    <property type="protein sequence ID" value="CZR59950.1"/>
    <property type="molecule type" value="Genomic_DNA"/>
</dbReference>
<protein>
    <submittedName>
        <fullName evidence="2">Uncharacterized protein</fullName>
    </submittedName>
</protein>
<sequence length="230" mass="25077">MSLLSWRTVDTITRRRICDQGKGKEILHRRGTSGRQSYPFSKSALPSTPLPPCSPPHPPLHLPLPLYIVPISAKSKSLDLFLCNVLIVLANRGYYHSSSDLRSGKRKRNPSPTRNFRQTVIPLQQICSSIHAAAALLSTAPSTPPSTATLHLLHHPTPSRPDWENEGSIKRTLPVEKPAGGTMSSIFSPTRSICLSSSSTMAPSSNGLSLGAVQYLIHHVFLPPRVTLEG</sequence>
<reference evidence="2 3" key="1">
    <citation type="submission" date="2016-03" db="EMBL/GenBank/DDBJ databases">
        <authorList>
            <person name="Ploux O."/>
        </authorList>
    </citation>
    <scope>NUCLEOTIDE SEQUENCE [LARGE SCALE GENOMIC DNA]</scope>
    <source>
        <strain evidence="2 3">UAMH 11012</strain>
    </source>
</reference>
<name>A0A1L7X4L5_9HELO</name>
<evidence type="ECO:0000313" key="3">
    <source>
        <dbReference type="Proteomes" id="UP000184330"/>
    </source>
</evidence>
<dbReference type="Proteomes" id="UP000184330">
    <property type="component" value="Unassembled WGS sequence"/>
</dbReference>
<accession>A0A1L7X4L5</accession>
<evidence type="ECO:0000313" key="2">
    <source>
        <dbReference type="EMBL" id="CZR59950.1"/>
    </source>
</evidence>
<organism evidence="2 3">
    <name type="scientific">Phialocephala subalpina</name>
    <dbReference type="NCBI Taxonomy" id="576137"/>
    <lineage>
        <taxon>Eukaryota</taxon>
        <taxon>Fungi</taxon>
        <taxon>Dikarya</taxon>
        <taxon>Ascomycota</taxon>
        <taxon>Pezizomycotina</taxon>
        <taxon>Leotiomycetes</taxon>
        <taxon>Helotiales</taxon>
        <taxon>Mollisiaceae</taxon>
        <taxon>Phialocephala</taxon>
        <taxon>Phialocephala fortinii species complex</taxon>
    </lineage>
</organism>
<proteinExistence type="predicted"/>
<keyword evidence="3" id="KW-1185">Reference proteome</keyword>
<gene>
    <name evidence="2" type="ORF">PAC_09845</name>
</gene>